<dbReference type="Pfam" id="PF03767">
    <property type="entry name" value="Acid_phosphat_B"/>
    <property type="match status" value="1"/>
</dbReference>
<reference evidence="3" key="1">
    <citation type="submission" date="2017-08" db="EMBL/GenBank/DDBJ databases">
        <authorList>
            <person name="Polle J.E."/>
            <person name="Barry K."/>
            <person name="Cushman J."/>
            <person name="Schmutz J."/>
            <person name="Tran D."/>
            <person name="Hathwaick L.T."/>
            <person name="Yim W.C."/>
            <person name="Jenkins J."/>
            <person name="Mckie-Krisberg Z.M."/>
            <person name="Prochnik S."/>
            <person name="Lindquist E."/>
            <person name="Dockter R.B."/>
            <person name="Adam C."/>
            <person name="Molina H."/>
            <person name="Bunkerborg J."/>
            <person name="Jin E."/>
            <person name="Buchheim M."/>
            <person name="Magnuson J."/>
        </authorList>
    </citation>
    <scope>NUCLEOTIDE SEQUENCE</scope>
    <source>
        <strain evidence="3">CCAP 19/18</strain>
    </source>
</reference>
<keyword evidence="1" id="KW-0732">Signal</keyword>
<accession>A0ABQ7GA89</accession>
<name>A0ABQ7GA89_DUNSA</name>
<dbReference type="InterPro" id="IPR023214">
    <property type="entry name" value="HAD_sf"/>
</dbReference>
<comment type="caution">
    <text evidence="3">The sequence shown here is derived from an EMBL/GenBank/DDBJ whole genome shotgun (WGS) entry which is preliminary data.</text>
</comment>
<organism evidence="3 4">
    <name type="scientific">Dunaliella salina</name>
    <name type="common">Green alga</name>
    <name type="synonym">Protococcus salinus</name>
    <dbReference type="NCBI Taxonomy" id="3046"/>
    <lineage>
        <taxon>Eukaryota</taxon>
        <taxon>Viridiplantae</taxon>
        <taxon>Chlorophyta</taxon>
        <taxon>core chlorophytes</taxon>
        <taxon>Chlorophyceae</taxon>
        <taxon>CS clade</taxon>
        <taxon>Chlamydomonadales</taxon>
        <taxon>Dunaliellaceae</taxon>
        <taxon>Dunaliella</taxon>
    </lineage>
</organism>
<dbReference type="InterPro" id="IPR036412">
    <property type="entry name" value="HAD-like_sf"/>
</dbReference>
<gene>
    <name evidence="3" type="ORF">DUNSADRAFT_12993</name>
</gene>
<evidence type="ECO:0000256" key="1">
    <source>
        <dbReference type="ARBA" id="ARBA00022729"/>
    </source>
</evidence>
<evidence type="ECO:0000313" key="4">
    <source>
        <dbReference type="Proteomes" id="UP000815325"/>
    </source>
</evidence>
<sequence>MDYFKGIQSTTPASPDQVMVFDIDETVLSNAEEWLGPGNEESEASSSSSSSSSSGSRSRMLTGAQVKERAQSKNNRPALEATHKLFQYLYDSGYSIAFITGRSEPSRNGTVANLERAGYGKQCPPANAGSAPWSTRTKEPCYVVLHLREPNDSRLASIYKPERRKTLQDAGFRLAGNMGDQFSDLEGLYPAVASWKLPNPMYAIL</sequence>
<dbReference type="SUPFAM" id="SSF56784">
    <property type="entry name" value="HAD-like"/>
    <property type="match status" value="1"/>
</dbReference>
<dbReference type="Proteomes" id="UP000815325">
    <property type="component" value="Unassembled WGS sequence"/>
</dbReference>
<dbReference type="Gene3D" id="3.40.50.1000">
    <property type="entry name" value="HAD superfamily/HAD-like"/>
    <property type="match status" value="1"/>
</dbReference>
<proteinExistence type="predicted"/>
<dbReference type="PANTHER" id="PTHR31284">
    <property type="entry name" value="ACID PHOSPHATASE-LIKE PROTEIN"/>
    <property type="match status" value="1"/>
</dbReference>
<dbReference type="InterPro" id="IPR005519">
    <property type="entry name" value="Acid_phosphat_B-like"/>
</dbReference>
<dbReference type="PANTHER" id="PTHR31284:SF10">
    <property type="entry name" value="ACID PHOSPHATASE-LIKE PROTEIN"/>
    <property type="match status" value="1"/>
</dbReference>
<keyword evidence="4" id="KW-1185">Reference proteome</keyword>
<evidence type="ECO:0000313" key="3">
    <source>
        <dbReference type="EMBL" id="KAF5831520.1"/>
    </source>
</evidence>
<feature type="region of interest" description="Disordered" evidence="2">
    <location>
        <begin position="31"/>
        <end position="78"/>
    </location>
</feature>
<dbReference type="EMBL" id="MU069941">
    <property type="protein sequence ID" value="KAF5831520.1"/>
    <property type="molecule type" value="Genomic_DNA"/>
</dbReference>
<feature type="compositionally biased region" description="Low complexity" evidence="2">
    <location>
        <begin position="44"/>
        <end position="58"/>
    </location>
</feature>
<protein>
    <submittedName>
        <fullName evidence="3">Acid phosphatase</fullName>
    </submittedName>
</protein>
<evidence type="ECO:0000256" key="2">
    <source>
        <dbReference type="SAM" id="MobiDB-lite"/>
    </source>
</evidence>